<name>A0A453HJ79_AEGTS</name>
<accession>A0A453HJ79</accession>
<reference evidence="1" key="4">
    <citation type="submission" date="2019-03" db="UniProtKB">
        <authorList>
            <consortium name="EnsemblPlants"/>
        </authorList>
    </citation>
    <scope>IDENTIFICATION</scope>
</reference>
<dbReference type="Proteomes" id="UP000015105">
    <property type="component" value="Chromosome 4D"/>
</dbReference>
<evidence type="ECO:0000313" key="2">
    <source>
        <dbReference type="Proteomes" id="UP000015105"/>
    </source>
</evidence>
<organism evidence="1 2">
    <name type="scientific">Aegilops tauschii subsp. strangulata</name>
    <name type="common">Goatgrass</name>
    <dbReference type="NCBI Taxonomy" id="200361"/>
    <lineage>
        <taxon>Eukaryota</taxon>
        <taxon>Viridiplantae</taxon>
        <taxon>Streptophyta</taxon>
        <taxon>Embryophyta</taxon>
        <taxon>Tracheophyta</taxon>
        <taxon>Spermatophyta</taxon>
        <taxon>Magnoliopsida</taxon>
        <taxon>Liliopsida</taxon>
        <taxon>Poales</taxon>
        <taxon>Poaceae</taxon>
        <taxon>BOP clade</taxon>
        <taxon>Pooideae</taxon>
        <taxon>Triticodae</taxon>
        <taxon>Triticeae</taxon>
        <taxon>Triticinae</taxon>
        <taxon>Aegilops</taxon>
    </lineage>
</organism>
<reference evidence="2" key="2">
    <citation type="journal article" date="2017" name="Nat. Plants">
        <title>The Aegilops tauschii genome reveals multiple impacts of transposons.</title>
        <authorList>
            <person name="Zhao G."/>
            <person name="Zou C."/>
            <person name="Li K."/>
            <person name="Wang K."/>
            <person name="Li T."/>
            <person name="Gao L."/>
            <person name="Zhang X."/>
            <person name="Wang H."/>
            <person name="Yang Z."/>
            <person name="Liu X."/>
            <person name="Jiang W."/>
            <person name="Mao L."/>
            <person name="Kong X."/>
            <person name="Jiao Y."/>
            <person name="Jia J."/>
        </authorList>
    </citation>
    <scope>NUCLEOTIDE SEQUENCE [LARGE SCALE GENOMIC DNA]</scope>
    <source>
        <strain evidence="2">cv. AL8/78</strain>
    </source>
</reference>
<dbReference type="EnsemblPlants" id="AET4Gv20205600.19">
    <property type="protein sequence ID" value="AET4Gv20205600.19"/>
    <property type="gene ID" value="AET4Gv20205600"/>
</dbReference>
<keyword evidence="2" id="KW-1185">Reference proteome</keyword>
<dbReference type="Gramene" id="AET4Gv20205600.19">
    <property type="protein sequence ID" value="AET4Gv20205600.19"/>
    <property type="gene ID" value="AET4Gv20205600"/>
</dbReference>
<evidence type="ECO:0000313" key="1">
    <source>
        <dbReference type="EnsemblPlants" id="AET4Gv20205600.19"/>
    </source>
</evidence>
<protein>
    <submittedName>
        <fullName evidence="1">Uncharacterized protein</fullName>
    </submittedName>
</protein>
<proteinExistence type="predicted"/>
<dbReference type="AlphaFoldDB" id="A0A453HJ79"/>
<reference evidence="1" key="3">
    <citation type="journal article" date="2017" name="Nature">
        <title>Genome sequence of the progenitor of the wheat D genome Aegilops tauschii.</title>
        <authorList>
            <person name="Luo M.C."/>
            <person name="Gu Y.Q."/>
            <person name="Puiu D."/>
            <person name="Wang H."/>
            <person name="Twardziok S.O."/>
            <person name="Deal K.R."/>
            <person name="Huo N."/>
            <person name="Zhu T."/>
            <person name="Wang L."/>
            <person name="Wang Y."/>
            <person name="McGuire P.E."/>
            <person name="Liu S."/>
            <person name="Long H."/>
            <person name="Ramasamy R.K."/>
            <person name="Rodriguez J.C."/>
            <person name="Van S.L."/>
            <person name="Yuan L."/>
            <person name="Wang Z."/>
            <person name="Xia Z."/>
            <person name="Xiao L."/>
            <person name="Anderson O.D."/>
            <person name="Ouyang S."/>
            <person name="Liang Y."/>
            <person name="Zimin A.V."/>
            <person name="Pertea G."/>
            <person name="Qi P."/>
            <person name="Bennetzen J.L."/>
            <person name="Dai X."/>
            <person name="Dawson M.W."/>
            <person name="Muller H.G."/>
            <person name="Kugler K."/>
            <person name="Rivarola-Duarte L."/>
            <person name="Spannagl M."/>
            <person name="Mayer K.F.X."/>
            <person name="Lu F.H."/>
            <person name="Bevan M.W."/>
            <person name="Leroy P."/>
            <person name="Li P."/>
            <person name="You F.M."/>
            <person name="Sun Q."/>
            <person name="Liu Z."/>
            <person name="Lyons E."/>
            <person name="Wicker T."/>
            <person name="Salzberg S.L."/>
            <person name="Devos K.M."/>
            <person name="Dvorak J."/>
        </authorList>
    </citation>
    <scope>NUCLEOTIDE SEQUENCE [LARGE SCALE GENOMIC DNA]</scope>
    <source>
        <strain evidence="1">cv. AL8/78</strain>
    </source>
</reference>
<reference evidence="1" key="5">
    <citation type="journal article" date="2021" name="G3 (Bethesda)">
        <title>Aegilops tauschii genome assembly Aet v5.0 features greater sequence contiguity and improved annotation.</title>
        <authorList>
            <person name="Wang L."/>
            <person name="Zhu T."/>
            <person name="Rodriguez J.C."/>
            <person name="Deal K.R."/>
            <person name="Dubcovsky J."/>
            <person name="McGuire P.E."/>
            <person name="Lux T."/>
            <person name="Spannagl M."/>
            <person name="Mayer K.F.X."/>
            <person name="Baldrich P."/>
            <person name="Meyers B.C."/>
            <person name="Huo N."/>
            <person name="Gu Y.Q."/>
            <person name="Zhou H."/>
            <person name="Devos K.M."/>
            <person name="Bennetzen J.L."/>
            <person name="Unver T."/>
            <person name="Budak H."/>
            <person name="Gulick P.J."/>
            <person name="Galiba G."/>
            <person name="Kalapos B."/>
            <person name="Nelson D.R."/>
            <person name="Li P."/>
            <person name="You F.M."/>
            <person name="Luo M.C."/>
            <person name="Dvorak J."/>
        </authorList>
    </citation>
    <scope>NUCLEOTIDE SEQUENCE [LARGE SCALE GENOMIC DNA]</scope>
    <source>
        <strain evidence="1">cv. AL8/78</strain>
    </source>
</reference>
<sequence>HLIKLTNYFYWLLSFLNFNGIGFEIPPCELTNDVILHPVFVSHTAVKQRIEQKRDVTPVNFNAAHVSVTLSS</sequence>
<reference evidence="2" key="1">
    <citation type="journal article" date="2014" name="Science">
        <title>Ancient hybridizations among the ancestral genomes of bread wheat.</title>
        <authorList>
            <consortium name="International Wheat Genome Sequencing Consortium,"/>
            <person name="Marcussen T."/>
            <person name="Sandve S.R."/>
            <person name="Heier L."/>
            <person name="Spannagl M."/>
            <person name="Pfeifer M."/>
            <person name="Jakobsen K.S."/>
            <person name="Wulff B.B."/>
            <person name="Steuernagel B."/>
            <person name="Mayer K.F."/>
            <person name="Olsen O.A."/>
        </authorList>
    </citation>
    <scope>NUCLEOTIDE SEQUENCE [LARGE SCALE GENOMIC DNA]</scope>
    <source>
        <strain evidence="2">cv. AL8/78</strain>
    </source>
</reference>